<feature type="transmembrane region" description="Helical" evidence="1">
    <location>
        <begin position="221"/>
        <end position="242"/>
    </location>
</feature>
<protein>
    <submittedName>
        <fullName evidence="2">Uncharacterized protein</fullName>
    </submittedName>
</protein>
<sequence>MDELRAALELATNDELRELTEMLFARKFNPLDYVATPDPLSVQSRDREAWLDAIDRRFRYLAADGLTVLRGRFHEVTYRDVLVRVCQHLRLPYGETWTATELEAEIFLHLLDRAWKRLPKRQRAALTKDLQRSIATIPGIDAIPAALRRDPVRLLLEGGGAIALDAVVRPLVLRQIAQQFVTHMVRYQSAQVAIAASGGAAAALETQVAAKMAQRGMMMTAARYGAAQTVLAVMGPLMWGWFFADLGWRTIATNYGRIVPAVFALAQIRMTRGDDAIAYGFA</sequence>
<organism evidence="2 3">
    <name type="scientific">Limnothrix redekei LRLZ20PSL1</name>
    <dbReference type="NCBI Taxonomy" id="3112953"/>
    <lineage>
        <taxon>Bacteria</taxon>
        <taxon>Bacillati</taxon>
        <taxon>Cyanobacteriota</taxon>
        <taxon>Cyanophyceae</taxon>
        <taxon>Pseudanabaenales</taxon>
        <taxon>Pseudanabaenaceae</taxon>
        <taxon>Limnothrix</taxon>
    </lineage>
</organism>
<keyword evidence="1" id="KW-1133">Transmembrane helix</keyword>
<dbReference type="PANTHER" id="PTHR37203:SF3">
    <property type="entry name" value="SLR0975 PROTEIN"/>
    <property type="match status" value="1"/>
</dbReference>
<evidence type="ECO:0000313" key="3">
    <source>
        <dbReference type="Proteomes" id="UP001604335"/>
    </source>
</evidence>
<reference evidence="3" key="1">
    <citation type="journal article" date="2024" name="Algal Res.">
        <title>Biochemical, toxicological and genomic investigation of a high-biomass producing Limnothrix strain isolated from Italian shallow drinking water reservoir.</title>
        <authorList>
            <person name="Simonazzi M."/>
            <person name="Shishido T.K."/>
            <person name="Delbaje E."/>
            <person name="Wahlsten M."/>
            <person name="Fewer D.P."/>
            <person name="Sivonen K."/>
            <person name="Pezzolesi L."/>
            <person name="Pistocchi R."/>
        </authorList>
    </citation>
    <scope>NUCLEOTIDE SEQUENCE [LARGE SCALE GENOMIC DNA]</scope>
    <source>
        <strain evidence="3">LRLZ20PSL1</strain>
    </source>
</reference>
<proteinExistence type="predicted"/>
<dbReference type="Proteomes" id="UP001604335">
    <property type="component" value="Unassembled WGS sequence"/>
</dbReference>
<comment type="caution">
    <text evidence="2">The sequence shown here is derived from an EMBL/GenBank/DDBJ whole genome shotgun (WGS) entry which is preliminary data.</text>
</comment>
<dbReference type="EMBL" id="JAZAQF010000023">
    <property type="protein sequence ID" value="MFG3816883.1"/>
    <property type="molecule type" value="Genomic_DNA"/>
</dbReference>
<accession>A0ABW7C6R7</accession>
<name>A0ABW7C6R7_9CYAN</name>
<keyword evidence="1" id="KW-0472">Membrane</keyword>
<dbReference type="RefSeq" id="WP_393010918.1">
    <property type="nucleotide sequence ID" value="NZ_JAZAQF010000023.1"/>
</dbReference>
<dbReference type="PANTHER" id="PTHR37203">
    <property type="match status" value="1"/>
</dbReference>
<gene>
    <name evidence="2" type="ORF">VPK24_04470</name>
</gene>
<evidence type="ECO:0000256" key="1">
    <source>
        <dbReference type="SAM" id="Phobius"/>
    </source>
</evidence>
<keyword evidence="3" id="KW-1185">Reference proteome</keyword>
<keyword evidence="1" id="KW-0812">Transmembrane</keyword>
<evidence type="ECO:0000313" key="2">
    <source>
        <dbReference type="EMBL" id="MFG3816883.1"/>
    </source>
</evidence>